<feature type="compositionally biased region" description="Basic and acidic residues" evidence="3">
    <location>
        <begin position="174"/>
        <end position="199"/>
    </location>
</feature>
<dbReference type="GO" id="GO:0003723">
    <property type="term" value="F:RNA binding"/>
    <property type="evidence" value="ECO:0007669"/>
    <property type="project" value="UniProtKB-UniRule"/>
</dbReference>
<feature type="region of interest" description="Disordered" evidence="3">
    <location>
        <begin position="443"/>
        <end position="481"/>
    </location>
</feature>
<dbReference type="PROSITE" id="PS50084">
    <property type="entry name" value="KH_TYPE_1"/>
    <property type="match status" value="2"/>
</dbReference>
<keyword evidence="1" id="KW-0694">RNA-binding</keyword>
<dbReference type="EMBL" id="VSRR010001461">
    <property type="protein sequence ID" value="MPC25433.1"/>
    <property type="molecule type" value="Genomic_DNA"/>
</dbReference>
<dbReference type="SMART" id="SM00322">
    <property type="entry name" value="KH"/>
    <property type="match status" value="2"/>
</dbReference>
<evidence type="ECO:0000256" key="1">
    <source>
        <dbReference type="PROSITE-ProRule" id="PRU00117"/>
    </source>
</evidence>
<dbReference type="InterPro" id="IPR004088">
    <property type="entry name" value="KH_dom_type_1"/>
</dbReference>
<organism evidence="5 6">
    <name type="scientific">Portunus trituberculatus</name>
    <name type="common">Swimming crab</name>
    <name type="synonym">Neptunus trituberculatus</name>
    <dbReference type="NCBI Taxonomy" id="210409"/>
    <lineage>
        <taxon>Eukaryota</taxon>
        <taxon>Metazoa</taxon>
        <taxon>Ecdysozoa</taxon>
        <taxon>Arthropoda</taxon>
        <taxon>Crustacea</taxon>
        <taxon>Multicrustacea</taxon>
        <taxon>Malacostraca</taxon>
        <taxon>Eumalacostraca</taxon>
        <taxon>Eucarida</taxon>
        <taxon>Decapoda</taxon>
        <taxon>Pleocyemata</taxon>
        <taxon>Brachyura</taxon>
        <taxon>Eubrachyura</taxon>
        <taxon>Portunoidea</taxon>
        <taxon>Portunidae</taxon>
        <taxon>Portuninae</taxon>
        <taxon>Portunus</taxon>
    </lineage>
</organism>
<accession>A0A5B7DWV5</accession>
<evidence type="ECO:0000313" key="6">
    <source>
        <dbReference type="Proteomes" id="UP000324222"/>
    </source>
</evidence>
<gene>
    <name evidence="5" type="primary">HDLBP_5</name>
    <name evidence="5" type="ORF">E2C01_018544</name>
</gene>
<dbReference type="AlphaFoldDB" id="A0A5B7DWV5"/>
<feature type="domain" description="K Homology" evidence="4">
    <location>
        <begin position="209"/>
        <end position="279"/>
    </location>
</feature>
<feature type="domain" description="K Homology" evidence="4">
    <location>
        <begin position="296"/>
        <end position="364"/>
    </location>
</feature>
<evidence type="ECO:0000256" key="3">
    <source>
        <dbReference type="SAM" id="MobiDB-lite"/>
    </source>
</evidence>
<keyword evidence="6" id="KW-1185">Reference proteome</keyword>
<dbReference type="Gene3D" id="3.30.1370.10">
    <property type="entry name" value="K Homology domain, type 1"/>
    <property type="match status" value="2"/>
</dbReference>
<feature type="compositionally biased region" description="Basic and acidic residues" evidence="3">
    <location>
        <begin position="37"/>
        <end position="51"/>
    </location>
</feature>
<dbReference type="Pfam" id="PF00013">
    <property type="entry name" value="KH_1"/>
    <property type="match status" value="2"/>
</dbReference>
<dbReference type="Proteomes" id="UP000324222">
    <property type="component" value="Unassembled WGS sequence"/>
</dbReference>
<comment type="caution">
    <text evidence="5">The sequence shown here is derived from an EMBL/GenBank/DDBJ whole genome shotgun (WGS) entry which is preliminary data.</text>
</comment>
<feature type="compositionally biased region" description="Basic and acidic residues" evidence="3">
    <location>
        <begin position="336"/>
        <end position="358"/>
    </location>
</feature>
<evidence type="ECO:0000256" key="2">
    <source>
        <dbReference type="SAM" id="Coils"/>
    </source>
</evidence>
<keyword evidence="2" id="KW-0175">Coiled coil</keyword>
<feature type="coiled-coil region" evidence="2">
    <location>
        <begin position="271"/>
        <end position="298"/>
    </location>
</feature>
<feature type="region of interest" description="Disordered" evidence="3">
    <location>
        <begin position="37"/>
        <end position="58"/>
    </location>
</feature>
<feature type="region of interest" description="Disordered" evidence="3">
    <location>
        <begin position="108"/>
        <end position="199"/>
    </location>
</feature>
<dbReference type="InterPro" id="IPR036612">
    <property type="entry name" value="KH_dom_type_1_sf"/>
</dbReference>
<protein>
    <submittedName>
        <fullName evidence="5">Vigilin</fullName>
    </submittedName>
</protein>
<dbReference type="SUPFAM" id="SSF54791">
    <property type="entry name" value="Eukaryotic type KH-domain (KH-domain type I)"/>
    <property type="match status" value="2"/>
</dbReference>
<evidence type="ECO:0000313" key="5">
    <source>
        <dbReference type="EMBL" id="MPC25433.1"/>
    </source>
</evidence>
<feature type="compositionally biased region" description="Basic and acidic residues" evidence="3">
    <location>
        <begin position="114"/>
        <end position="124"/>
    </location>
</feature>
<feature type="compositionally biased region" description="Basic residues" evidence="3">
    <location>
        <begin position="125"/>
        <end position="138"/>
    </location>
</feature>
<sequence>MKKGSRFLRGLKKLLCCCWCKAQQQDEEAHEYVVVEPPRQDEGEKPDDHFGDGPVTGCDVRPQCESAQSLSEEFVVLEDPVPEAEQVVFIDESLIGKPLEPAATEAPECIEQQGKSDRQTEHCGARRRRRRKKRKKVQRKEEDDGGEWHLVCKKPRRKKNETVGTPAAITPCKPEPHSVSRQPKEPRRGNKCHRQEEERDRVRLSWQDSTVKVVVPVPPNRRRHVIGTRGDTIRQLQQQYPAVRVSVPLPQDLTSREVTVEGPKTQADAVAQQIIRRLQAIEEKLREAEQRRQENKKVVIKVEVPSDMRRHVVGPRGEVLRRLSQEHLTVMVKVPPRSDNRTREAPGDRSPKQQEKRQGYPVNMSYYQLRLIVLTRFCFLADRGGAQLSSHHHHYRYNNTCDVAVVTLSSADNRLLIPSLLSNTCEAPRDRCYAGGSVTPLSNSPLFSSARRDQGSDGSGGTPGEAMVGVSPASPGHIESH</sequence>
<evidence type="ECO:0000259" key="4">
    <source>
        <dbReference type="SMART" id="SM00322"/>
    </source>
</evidence>
<dbReference type="InterPro" id="IPR004087">
    <property type="entry name" value="KH_dom"/>
</dbReference>
<reference evidence="5 6" key="1">
    <citation type="submission" date="2019-05" db="EMBL/GenBank/DDBJ databases">
        <title>Another draft genome of Portunus trituberculatus and its Hox gene families provides insights of decapod evolution.</title>
        <authorList>
            <person name="Jeong J.-H."/>
            <person name="Song I."/>
            <person name="Kim S."/>
            <person name="Choi T."/>
            <person name="Kim D."/>
            <person name="Ryu S."/>
            <person name="Kim W."/>
        </authorList>
    </citation>
    <scope>NUCLEOTIDE SEQUENCE [LARGE SCALE GENOMIC DNA]</scope>
    <source>
        <tissue evidence="5">Muscle</tissue>
    </source>
</reference>
<name>A0A5B7DWV5_PORTR</name>
<dbReference type="GO" id="GO:0010468">
    <property type="term" value="P:regulation of gene expression"/>
    <property type="evidence" value="ECO:0007669"/>
    <property type="project" value="UniProtKB-ARBA"/>
</dbReference>
<proteinExistence type="predicted"/>
<feature type="region of interest" description="Disordered" evidence="3">
    <location>
        <begin position="333"/>
        <end position="359"/>
    </location>
</feature>